<dbReference type="InterPro" id="IPR016204">
    <property type="entry name" value="HDH"/>
</dbReference>
<dbReference type="Pfam" id="PF03447">
    <property type="entry name" value="NAD_binding_3"/>
    <property type="match status" value="1"/>
</dbReference>
<evidence type="ECO:0000256" key="9">
    <source>
        <dbReference type="ARBA" id="ARBA00023167"/>
    </source>
</evidence>
<dbReference type="EMBL" id="JALLPJ020001224">
    <property type="protein sequence ID" value="KAL3773674.1"/>
    <property type="molecule type" value="Genomic_DNA"/>
</dbReference>
<keyword evidence="10" id="KW-0521">NADP</keyword>
<dbReference type="Pfam" id="PF00742">
    <property type="entry name" value="Homoserine_dh"/>
    <property type="match status" value="1"/>
</dbReference>
<feature type="domain" description="Homoserine dehydrogenase catalytic" evidence="12">
    <location>
        <begin position="157"/>
        <end position="340"/>
    </location>
</feature>
<evidence type="ECO:0000256" key="11">
    <source>
        <dbReference type="RuleBase" id="RU004171"/>
    </source>
</evidence>
<dbReference type="GO" id="GO:0004412">
    <property type="term" value="F:homoserine dehydrogenase activity"/>
    <property type="evidence" value="ECO:0007669"/>
    <property type="project" value="UniProtKB-EC"/>
</dbReference>
<evidence type="ECO:0000256" key="1">
    <source>
        <dbReference type="ARBA" id="ARBA00005056"/>
    </source>
</evidence>
<dbReference type="PANTHER" id="PTHR43331">
    <property type="entry name" value="HOMOSERINE DEHYDROGENASE"/>
    <property type="match status" value="1"/>
</dbReference>
<evidence type="ECO:0000256" key="8">
    <source>
        <dbReference type="ARBA" id="ARBA00023002"/>
    </source>
</evidence>
<evidence type="ECO:0000256" key="4">
    <source>
        <dbReference type="ARBA" id="ARBA00013213"/>
    </source>
</evidence>
<dbReference type="PROSITE" id="PS01042">
    <property type="entry name" value="HOMOSER_DHGENASE"/>
    <property type="match status" value="1"/>
</dbReference>
<keyword evidence="9 10" id="KW-0486">Methionine biosynthesis</keyword>
<evidence type="ECO:0000256" key="7">
    <source>
        <dbReference type="ARBA" id="ARBA00022697"/>
    </source>
</evidence>
<evidence type="ECO:0000259" key="12">
    <source>
        <dbReference type="Pfam" id="PF00742"/>
    </source>
</evidence>
<keyword evidence="7 10" id="KW-0791">Threonine biosynthesis</keyword>
<evidence type="ECO:0000256" key="3">
    <source>
        <dbReference type="ARBA" id="ARBA00006753"/>
    </source>
</evidence>
<comment type="catalytic activity">
    <reaction evidence="10">
        <text>L-homoserine + NADP(+) = L-aspartate 4-semialdehyde + NADPH + H(+)</text>
        <dbReference type="Rhea" id="RHEA:15761"/>
        <dbReference type="ChEBI" id="CHEBI:15378"/>
        <dbReference type="ChEBI" id="CHEBI:57476"/>
        <dbReference type="ChEBI" id="CHEBI:57783"/>
        <dbReference type="ChEBI" id="CHEBI:58349"/>
        <dbReference type="ChEBI" id="CHEBI:537519"/>
        <dbReference type="EC" id="1.1.1.3"/>
    </reaction>
</comment>
<dbReference type="NCBIfam" id="NF004976">
    <property type="entry name" value="PRK06349.1"/>
    <property type="match status" value="1"/>
</dbReference>
<dbReference type="InterPro" id="IPR019811">
    <property type="entry name" value="HDH_CS"/>
</dbReference>
<comment type="pathway">
    <text evidence="2 10">Amino-acid biosynthesis; L-methionine biosynthesis via de novo pathway; L-homoserine from L-aspartate: step 3/3.</text>
</comment>
<keyword evidence="6 10" id="KW-0028">Amino-acid biosynthesis</keyword>
<evidence type="ECO:0000313" key="15">
    <source>
        <dbReference type="Proteomes" id="UP001530400"/>
    </source>
</evidence>
<dbReference type="SUPFAM" id="SSF51735">
    <property type="entry name" value="NAD(P)-binding Rossmann-fold domains"/>
    <property type="match status" value="1"/>
</dbReference>
<dbReference type="SUPFAM" id="SSF55347">
    <property type="entry name" value="Glyceraldehyde-3-phosphate dehydrogenase-like, C-terminal domain"/>
    <property type="match status" value="1"/>
</dbReference>
<keyword evidence="8 10" id="KW-0560">Oxidoreductase</keyword>
<evidence type="ECO:0000256" key="6">
    <source>
        <dbReference type="ARBA" id="ARBA00022605"/>
    </source>
</evidence>
<comment type="caution">
    <text evidence="14">The sequence shown here is derived from an EMBL/GenBank/DDBJ whole genome shotgun (WGS) entry which is preliminary data.</text>
</comment>
<dbReference type="AlphaFoldDB" id="A0ABD3NC90"/>
<dbReference type="InterPro" id="IPR005106">
    <property type="entry name" value="Asp/hSer_DH_NAD-bd"/>
</dbReference>
<dbReference type="EC" id="1.1.1.3" evidence="4 10"/>
<gene>
    <name evidence="14" type="ORF">ACHAWO_010113</name>
</gene>
<protein>
    <recommendedName>
        <fullName evidence="5 10">Homoserine dehydrogenase</fullName>
        <ecNumber evidence="4 10">1.1.1.3</ecNumber>
    </recommendedName>
</protein>
<evidence type="ECO:0000256" key="10">
    <source>
        <dbReference type="RuleBase" id="RU000579"/>
    </source>
</evidence>
<evidence type="ECO:0000259" key="13">
    <source>
        <dbReference type="Pfam" id="PF03447"/>
    </source>
</evidence>
<dbReference type="GO" id="GO:0009088">
    <property type="term" value="P:threonine biosynthetic process"/>
    <property type="evidence" value="ECO:0007669"/>
    <property type="project" value="UniProtKB-KW"/>
</dbReference>
<evidence type="ECO:0000256" key="2">
    <source>
        <dbReference type="ARBA" id="ARBA00005062"/>
    </source>
</evidence>
<dbReference type="PANTHER" id="PTHR43331:SF1">
    <property type="entry name" value="HOMOSERINE DEHYDROGENASE"/>
    <property type="match status" value="1"/>
</dbReference>
<comment type="pathway">
    <text evidence="1 10">Amino-acid biosynthesis; L-threonine biosynthesis; L-threonine from L-aspartate: step 3/5.</text>
</comment>
<proteinExistence type="inferred from homology"/>
<evidence type="ECO:0000313" key="14">
    <source>
        <dbReference type="EMBL" id="KAL3773674.1"/>
    </source>
</evidence>
<name>A0ABD3NC90_9STRA</name>
<dbReference type="GO" id="GO:0009086">
    <property type="term" value="P:methionine biosynthetic process"/>
    <property type="evidence" value="ECO:0007669"/>
    <property type="project" value="UniProtKB-KW"/>
</dbReference>
<dbReference type="Gene3D" id="3.40.50.720">
    <property type="entry name" value="NAD(P)-binding Rossmann-like Domain"/>
    <property type="match status" value="1"/>
</dbReference>
<dbReference type="FunFam" id="3.30.360.10:FF:000005">
    <property type="entry name" value="Homoserine dehydrogenase"/>
    <property type="match status" value="1"/>
</dbReference>
<organism evidence="14 15">
    <name type="scientific">Cyclotella atomus</name>
    <dbReference type="NCBI Taxonomy" id="382360"/>
    <lineage>
        <taxon>Eukaryota</taxon>
        <taxon>Sar</taxon>
        <taxon>Stramenopiles</taxon>
        <taxon>Ochrophyta</taxon>
        <taxon>Bacillariophyta</taxon>
        <taxon>Coscinodiscophyceae</taxon>
        <taxon>Thalassiosirophycidae</taxon>
        <taxon>Stephanodiscales</taxon>
        <taxon>Stephanodiscaceae</taxon>
        <taxon>Cyclotella</taxon>
    </lineage>
</organism>
<dbReference type="Proteomes" id="UP001530400">
    <property type="component" value="Unassembled WGS sequence"/>
</dbReference>
<dbReference type="Gene3D" id="3.30.70.260">
    <property type="match status" value="1"/>
</dbReference>
<dbReference type="InterPro" id="IPR001342">
    <property type="entry name" value="HDH_cat"/>
</dbReference>
<dbReference type="Gene3D" id="3.30.360.10">
    <property type="entry name" value="Dihydrodipicolinate Reductase, domain 2"/>
    <property type="match status" value="1"/>
</dbReference>
<dbReference type="PIRSF" id="PIRSF000098">
    <property type="entry name" value="Homoser_dehydrog"/>
    <property type="match status" value="1"/>
</dbReference>
<keyword evidence="15" id="KW-1185">Reference proteome</keyword>
<accession>A0ABD3NC90</accession>
<dbReference type="InterPro" id="IPR036291">
    <property type="entry name" value="NAD(P)-bd_dom_sf"/>
</dbReference>
<evidence type="ECO:0000256" key="5">
    <source>
        <dbReference type="ARBA" id="ARBA00013376"/>
    </source>
</evidence>
<comment type="similarity">
    <text evidence="3 11">Belongs to the homoserine dehydrogenase family.</text>
</comment>
<sequence length="449" mass="47479">MASTVIQNATRPLRIGMIGAGVVGGGVYEIIMNRLGGGSGGSSRNNNTPIITKICVRDASKARDFHIDSTATEVVTDVTSIINDDNIDLVLEVMGGVGLAKVAVMESLKNGKSVVTANKALIAENLQEIISVVDEVNRDGKKAVKFAYEASVCGGIPIIHTLQSGFKGDIINEVMGICNGTTNYMLGKMEEGADYDEVLKEAQDLGYAEADPTADVEGHDVRAKIAIIAKLAFGTNVDVNTIPCMGITNISVVDFEYAKLMGCTIKLVGTACRQSEFGEHDGALSVYVSPKLVPNGHLLASATGCGNAVAIDSANLGITSYTGPGAGRYPTANSIVSDVMRVANNTANAQPFPLLSSIEIDNDYVSAFYIRISFQDGLGIVRTVGELAQSQGVSINSILQNPITDRMNAATVVTTEPCKYSQIKVFCELIDEADFVLGPPVFMPMITDY</sequence>
<reference evidence="14 15" key="1">
    <citation type="submission" date="2024-10" db="EMBL/GenBank/DDBJ databases">
        <title>Updated reference genomes for cyclostephanoid diatoms.</title>
        <authorList>
            <person name="Roberts W.R."/>
            <person name="Alverson A.J."/>
        </authorList>
    </citation>
    <scope>NUCLEOTIDE SEQUENCE [LARGE SCALE GENOMIC DNA]</scope>
    <source>
        <strain evidence="14 15">AJA010-31</strain>
    </source>
</reference>
<feature type="domain" description="Aspartate/homoserine dehydrogenase NAD-binding" evidence="13">
    <location>
        <begin position="19"/>
        <end position="131"/>
    </location>
</feature>